<dbReference type="PROSITE" id="PS50975">
    <property type="entry name" value="ATP_GRASP"/>
    <property type="match status" value="1"/>
</dbReference>
<protein>
    <recommendedName>
        <fullName evidence="5">ATP-grasp domain-containing protein</fullName>
    </recommendedName>
</protein>
<evidence type="ECO:0000313" key="6">
    <source>
        <dbReference type="EMBL" id="CAD8319739.1"/>
    </source>
</evidence>
<dbReference type="GO" id="GO:0005524">
    <property type="term" value="F:ATP binding"/>
    <property type="evidence" value="ECO:0007669"/>
    <property type="project" value="UniProtKB-UniRule"/>
</dbReference>
<evidence type="ECO:0000256" key="2">
    <source>
        <dbReference type="ARBA" id="ARBA00022741"/>
    </source>
</evidence>
<dbReference type="EMBL" id="HBED01036205">
    <property type="protein sequence ID" value="CAD8319739.1"/>
    <property type="molecule type" value="Transcribed_RNA"/>
</dbReference>
<name>A0A7R9ZEV6_9STRA</name>
<organism evidence="6">
    <name type="scientific">Pseudictyota dubia</name>
    <dbReference type="NCBI Taxonomy" id="2749911"/>
    <lineage>
        <taxon>Eukaryota</taxon>
        <taxon>Sar</taxon>
        <taxon>Stramenopiles</taxon>
        <taxon>Ochrophyta</taxon>
        <taxon>Bacillariophyta</taxon>
        <taxon>Mediophyceae</taxon>
        <taxon>Biddulphiophycidae</taxon>
        <taxon>Eupodiscales</taxon>
        <taxon>Odontellaceae</taxon>
        <taxon>Pseudictyota</taxon>
    </lineage>
</organism>
<accession>A0A7R9ZEV6</accession>
<evidence type="ECO:0000256" key="1">
    <source>
        <dbReference type="ARBA" id="ARBA00022598"/>
    </source>
</evidence>
<evidence type="ECO:0000256" key="4">
    <source>
        <dbReference type="PROSITE-ProRule" id="PRU00409"/>
    </source>
</evidence>
<evidence type="ECO:0000259" key="5">
    <source>
        <dbReference type="PROSITE" id="PS50975"/>
    </source>
</evidence>
<gene>
    <name evidence="6" type="ORF">TDUB1175_LOCUS18155</name>
</gene>
<dbReference type="AlphaFoldDB" id="A0A7R9ZEV6"/>
<dbReference type="Pfam" id="PF13535">
    <property type="entry name" value="ATP-grasp_4"/>
    <property type="match status" value="1"/>
</dbReference>
<dbReference type="GO" id="GO:0046872">
    <property type="term" value="F:metal ion binding"/>
    <property type="evidence" value="ECO:0007669"/>
    <property type="project" value="InterPro"/>
</dbReference>
<feature type="domain" description="ATP-grasp" evidence="5">
    <location>
        <begin position="19"/>
        <end position="219"/>
    </location>
</feature>
<dbReference type="InterPro" id="IPR052032">
    <property type="entry name" value="ATP-dep_AA_Ligase"/>
</dbReference>
<reference evidence="6" key="1">
    <citation type="submission" date="2021-01" db="EMBL/GenBank/DDBJ databases">
        <authorList>
            <person name="Corre E."/>
            <person name="Pelletier E."/>
            <person name="Niang G."/>
            <person name="Scheremetjew M."/>
            <person name="Finn R."/>
            <person name="Kale V."/>
            <person name="Holt S."/>
            <person name="Cochrane G."/>
            <person name="Meng A."/>
            <person name="Brown T."/>
            <person name="Cohen L."/>
        </authorList>
    </citation>
    <scope>NUCLEOTIDE SEQUENCE</scope>
    <source>
        <strain evidence="6">CCMP147</strain>
    </source>
</reference>
<proteinExistence type="predicted"/>
<dbReference type="PANTHER" id="PTHR43585">
    <property type="entry name" value="FUMIPYRROLE BIOSYNTHESIS PROTEIN C"/>
    <property type="match status" value="1"/>
</dbReference>
<keyword evidence="3 4" id="KW-0067">ATP-binding</keyword>
<sequence length="386" mass="42267">MNVRTNGTAVLRRDKKVQQDLVRDAGLRAVRQAAGSNLEEVEPFLRNESYPVVVKPVESAGSDGVQLCHTYDEARQHFLRLSNARNQCGGINSSVLCQEFLRGKEYVVDQVSRNGVHKTTMVWVYDKRPANGAAFVYFGCVPVDSQSPEAQLIIPYVRSVLDALGVKNGPSHGEVMMTPSGPCLVEMNVRAHGGDGNWMPLVRALTGYSQVDASVDAYLDEKRFGELPDRPPSPFRAAGQEVILVSYSRGTVNSTPGFDAIRRLESFLYLETSVEIGSKVERTTDLFTCIGSAILVHPDADAVERDIRRIREMEENDELFVYEAGGGRVGGGELFRSPSVLNQLSFSSDLDAVAEKGDLSPSAAAPPAAASAHRRVISSDRMDIFW</sequence>
<dbReference type="InterPro" id="IPR011761">
    <property type="entry name" value="ATP-grasp"/>
</dbReference>
<dbReference type="GO" id="GO:0016874">
    <property type="term" value="F:ligase activity"/>
    <property type="evidence" value="ECO:0007669"/>
    <property type="project" value="UniProtKB-KW"/>
</dbReference>
<dbReference type="PANTHER" id="PTHR43585:SF2">
    <property type="entry name" value="ATP-GRASP ENZYME FSQD"/>
    <property type="match status" value="1"/>
</dbReference>
<dbReference type="Gene3D" id="3.30.470.20">
    <property type="entry name" value="ATP-grasp fold, B domain"/>
    <property type="match status" value="1"/>
</dbReference>
<keyword evidence="2 4" id="KW-0547">Nucleotide-binding</keyword>
<keyword evidence="1" id="KW-0436">Ligase</keyword>
<dbReference type="SUPFAM" id="SSF56059">
    <property type="entry name" value="Glutathione synthetase ATP-binding domain-like"/>
    <property type="match status" value="1"/>
</dbReference>
<evidence type="ECO:0000256" key="3">
    <source>
        <dbReference type="ARBA" id="ARBA00022840"/>
    </source>
</evidence>